<gene>
    <name evidence="1" type="ORF">NEOCIP111885_01703</name>
</gene>
<reference evidence="1" key="1">
    <citation type="submission" date="2021-10" db="EMBL/GenBank/DDBJ databases">
        <authorList>
            <person name="Criscuolo A."/>
        </authorList>
    </citation>
    <scope>NUCLEOTIDE SEQUENCE</scope>
    <source>
        <strain evidence="1">CIP111885</strain>
    </source>
</reference>
<comment type="caution">
    <text evidence="1">The sequence shown here is derived from an EMBL/GenBank/DDBJ whole genome shotgun (WGS) entry which is preliminary data.</text>
</comment>
<protein>
    <recommendedName>
        <fullName evidence="3">YrzI family small protein</fullName>
    </recommendedName>
</protein>
<dbReference type="RefSeq" id="WP_230496267.1">
    <property type="nucleotide sequence ID" value="NZ_CAKJTG010000008.1"/>
</dbReference>
<dbReference type="Proteomes" id="UP000789845">
    <property type="component" value="Unassembled WGS sequence"/>
</dbReference>
<dbReference type="InterPro" id="IPR012655">
    <property type="entry name" value="YrzI"/>
</dbReference>
<proteinExistence type="predicted"/>
<evidence type="ECO:0000313" key="1">
    <source>
        <dbReference type="EMBL" id="CAG9608011.1"/>
    </source>
</evidence>
<evidence type="ECO:0000313" key="2">
    <source>
        <dbReference type="Proteomes" id="UP000789845"/>
    </source>
</evidence>
<accession>A0A9C7L9E4</accession>
<sequence length="46" mass="5647">MTLNILFLTIKIKKRKMSTTEINQYEMIKQIEEENRNRQASLIRMF</sequence>
<dbReference type="EMBL" id="CAKJTG010000008">
    <property type="protein sequence ID" value="CAG9608011.1"/>
    <property type="molecule type" value="Genomic_DNA"/>
</dbReference>
<evidence type="ECO:0008006" key="3">
    <source>
        <dbReference type="Google" id="ProtNLM"/>
    </source>
</evidence>
<organism evidence="1 2">
    <name type="scientific">Pseudoneobacillus rhizosphaerae</name>
    <dbReference type="NCBI Taxonomy" id="2880968"/>
    <lineage>
        <taxon>Bacteria</taxon>
        <taxon>Bacillati</taxon>
        <taxon>Bacillota</taxon>
        <taxon>Bacilli</taxon>
        <taxon>Bacillales</taxon>
        <taxon>Bacillaceae</taxon>
        <taxon>Pseudoneobacillus</taxon>
    </lineage>
</organism>
<dbReference type="AlphaFoldDB" id="A0A9C7L9E4"/>
<keyword evidence="2" id="KW-1185">Reference proteome</keyword>
<dbReference type="Pfam" id="PF09501">
    <property type="entry name" value="Bac_small_YrzI"/>
    <property type="match status" value="1"/>
</dbReference>
<name>A0A9C7L9E4_9BACI</name>